<feature type="signal peptide" evidence="1">
    <location>
        <begin position="1"/>
        <end position="20"/>
    </location>
</feature>
<accession>A0A1P9WSJ8</accession>
<evidence type="ECO:0000313" key="3">
    <source>
        <dbReference type="Proteomes" id="UP000187941"/>
    </source>
</evidence>
<dbReference type="RefSeq" id="WP_077129808.1">
    <property type="nucleotide sequence ID" value="NZ_CP014263.1"/>
</dbReference>
<dbReference type="AlphaFoldDB" id="A0A1P9WSJ8"/>
<keyword evidence="1" id="KW-0732">Signal</keyword>
<dbReference type="KEGG" id="smon:AWR27_02855"/>
<dbReference type="OrthoDB" id="9799878at2"/>
<protein>
    <submittedName>
        <fullName evidence="2">Uncharacterized protein</fullName>
    </submittedName>
</protein>
<proteinExistence type="predicted"/>
<dbReference type="SUPFAM" id="SSF82171">
    <property type="entry name" value="DPP6 N-terminal domain-like"/>
    <property type="match status" value="1"/>
</dbReference>
<dbReference type="Gene3D" id="2.120.10.30">
    <property type="entry name" value="TolB, C-terminal domain"/>
    <property type="match status" value="1"/>
</dbReference>
<evidence type="ECO:0000313" key="2">
    <source>
        <dbReference type="EMBL" id="AQG78366.1"/>
    </source>
</evidence>
<evidence type="ECO:0000256" key="1">
    <source>
        <dbReference type="SAM" id="SignalP"/>
    </source>
</evidence>
<dbReference type="STRING" id="1178516.AWR27_02855"/>
<organism evidence="2 3">
    <name type="scientific">Spirosoma montaniterrae</name>
    <dbReference type="NCBI Taxonomy" id="1178516"/>
    <lineage>
        <taxon>Bacteria</taxon>
        <taxon>Pseudomonadati</taxon>
        <taxon>Bacteroidota</taxon>
        <taxon>Cytophagia</taxon>
        <taxon>Cytophagales</taxon>
        <taxon>Cytophagaceae</taxon>
        <taxon>Spirosoma</taxon>
    </lineage>
</organism>
<gene>
    <name evidence="2" type="ORF">AWR27_02855</name>
</gene>
<dbReference type="InterPro" id="IPR011042">
    <property type="entry name" value="6-blade_b-propeller_TolB-like"/>
</dbReference>
<dbReference type="EMBL" id="CP014263">
    <property type="protein sequence ID" value="AQG78366.1"/>
    <property type="molecule type" value="Genomic_DNA"/>
</dbReference>
<dbReference type="Proteomes" id="UP000187941">
    <property type="component" value="Chromosome"/>
</dbReference>
<sequence>MQRIFCLAALWLISAVTASAQILPVLSQNPTYLRWYQIQTSHFRVLYPAGFDTTAQRVAQRLEQVYEPASASLSKRPRTISVLLQNQPTLSNGFVAIQPRRSEFFATRPQDPGLLGTYEWLDLLAVHEYRHVVQLDKALQHYGKVLYALLGNTGLAFSRMTIPDWFMEGDAVSTETLLSNSGRGRIPNFDLGLRANLLAGRQFSYQKSVCGSFRDNIPDHYTLGYHLVTHLKRTQGPDAWSRVLDRNFQTPPLPLNFSGSIKKTVGLTADGLYAKTINDLTETWQKQQEQLTLTPANFYAVSPEAARSERPIFTNYRYPQFLSDSTILAVKYGLGDTPRLVRLSKTGREKQVFVQGFPNDPAMFSATPAYACWIEFGFDPRWGQRIYNNIRLLNLATGKLRRLTHRARYTAVALSPDNQKLVVVENTETYTTRLVVLDAKTGSRLRELPNPENIFYLHPRWHDNQTIASVILKDGKKTIQLIDSQSSESRELLPRTNENISHPQSWNGYVFYNSPRSGIDNLYAVNVASKEVFQVTSRPLAAYHTAVSPSGTRLAFEDFSADGYRIADMPLNPADWKPVGANPARVESVEPVRYFGPLTNVEPGAAEVRRLLSDSTDKATVYPARRFSRLTNLLNVYNWGSVISNAGQSLNVGVSSQDLLSTTQLGVGYTYNQAERVGNAYATLSYQGLYPIFDLSFQRGHRNTSLFVDRIVPVDSLRADRWQYNQLVAGVRLPFTLTQSKYSQSANLSAYYNYLSVSDYDLPVRSITEVGFAGSLSAMTYGFSYNRLLRQSKRDVSPRWGQSLSATYRNTPFGGRLQAEQWGVQASLFLPGVGKHHAIRLRGGYQEQSRGTYRFQPVVFYPRGQPYISDDQITAGNVEYRLPLADTHWSLTRFLYVQRIKGGAFFDAAYGRSTLEVRDVYGRLRNYETRTRTYQTAGVDLSFVFNVLRLRSSFELGARTVYNLTTGQWLVQPLILEIGI</sequence>
<feature type="chain" id="PRO_5013292485" evidence="1">
    <location>
        <begin position="21"/>
        <end position="980"/>
    </location>
</feature>
<name>A0A1P9WSJ8_9BACT</name>
<keyword evidence="3" id="KW-1185">Reference proteome</keyword>
<reference evidence="2 3" key="1">
    <citation type="submission" date="2016-01" db="EMBL/GenBank/DDBJ databases">
        <authorList>
            <person name="Oliw E.H."/>
        </authorList>
    </citation>
    <scope>NUCLEOTIDE SEQUENCE [LARGE SCALE GENOMIC DNA]</scope>
    <source>
        <strain evidence="2 3">DY10</strain>
    </source>
</reference>